<keyword evidence="5" id="KW-0804">Transcription</keyword>
<keyword evidence="3" id="KW-0805">Transcription regulation</keyword>
<evidence type="ECO:0000256" key="2">
    <source>
        <dbReference type="ARBA" id="ARBA00022833"/>
    </source>
</evidence>
<reference evidence="9" key="1">
    <citation type="journal article" date="2020" name="Stud. Mycol.">
        <title>101 Dothideomycetes genomes: a test case for predicting lifestyles and emergence of pathogens.</title>
        <authorList>
            <person name="Haridas S."/>
            <person name="Albert R."/>
            <person name="Binder M."/>
            <person name="Bloem J."/>
            <person name="Labutti K."/>
            <person name="Salamov A."/>
            <person name="Andreopoulos B."/>
            <person name="Baker S."/>
            <person name="Barry K."/>
            <person name="Bills G."/>
            <person name="Bluhm B."/>
            <person name="Cannon C."/>
            <person name="Castanera R."/>
            <person name="Culley D."/>
            <person name="Daum C."/>
            <person name="Ezra D."/>
            <person name="Gonzalez J."/>
            <person name="Henrissat B."/>
            <person name="Kuo A."/>
            <person name="Liang C."/>
            <person name="Lipzen A."/>
            <person name="Lutzoni F."/>
            <person name="Magnuson J."/>
            <person name="Mondo S."/>
            <person name="Nolan M."/>
            <person name="Ohm R."/>
            <person name="Pangilinan J."/>
            <person name="Park H.-J."/>
            <person name="Ramirez L."/>
            <person name="Alfaro M."/>
            <person name="Sun H."/>
            <person name="Tritt A."/>
            <person name="Yoshinaga Y."/>
            <person name="Zwiers L.-H."/>
            <person name="Turgeon B."/>
            <person name="Goodwin S."/>
            <person name="Spatafora J."/>
            <person name="Crous P."/>
            <person name="Grigoriev I."/>
        </authorList>
    </citation>
    <scope>NUCLEOTIDE SEQUENCE</scope>
    <source>
        <strain evidence="9">CBS 262.69</strain>
    </source>
</reference>
<evidence type="ECO:0000256" key="4">
    <source>
        <dbReference type="ARBA" id="ARBA00023125"/>
    </source>
</evidence>
<protein>
    <recommendedName>
        <fullName evidence="8">Zn(2)-C6 fungal-type domain-containing protein</fullName>
    </recommendedName>
</protein>
<evidence type="ECO:0000256" key="1">
    <source>
        <dbReference type="ARBA" id="ARBA00022723"/>
    </source>
</evidence>
<dbReference type="GO" id="GO:0000978">
    <property type="term" value="F:RNA polymerase II cis-regulatory region sequence-specific DNA binding"/>
    <property type="evidence" value="ECO:0007669"/>
    <property type="project" value="TreeGrafter"/>
</dbReference>
<dbReference type="CDD" id="cd00067">
    <property type="entry name" value="GAL4"/>
    <property type="match status" value="1"/>
</dbReference>
<evidence type="ECO:0000256" key="3">
    <source>
        <dbReference type="ARBA" id="ARBA00023015"/>
    </source>
</evidence>
<dbReference type="InterPro" id="IPR036864">
    <property type="entry name" value="Zn2-C6_fun-type_DNA-bd_sf"/>
</dbReference>
<keyword evidence="6" id="KW-0539">Nucleus</keyword>
<dbReference type="SMART" id="SM00066">
    <property type="entry name" value="GAL4"/>
    <property type="match status" value="1"/>
</dbReference>
<evidence type="ECO:0000259" key="8">
    <source>
        <dbReference type="PROSITE" id="PS50048"/>
    </source>
</evidence>
<sequence>MSRQPSPESSSEWCRKKRRTFACHACRRKKVRCDRVYPVCGRCRYFGQSGHCVYDSKPSDASESAAFSYSVPPDTPSDRLAEMTDLVVQQSQRIKELESRVAHLELDSGRTSPIERDCFFQNSGSDSRFGGPSAPLSIVDTSLMILTSFPELAIFMSDPTGHSPALLQARSEAWQLKPRLDYARLVAAAAASSSLTDLLPDQAEVARLTAAYWEHLEQTTRVLHAPTFWAAFRAFENGTRSEPFVVVLLLVMAAASCMARPVAYIGISPVTRERAVTWINACAAWLAGGPKLAVREELQIRLLILVARQANGVPKLWEEAASLLNDALAAGLHVDGGRLEKTFSMENAATGLPGVPRAPLSVFEKEIRRRLWASIAELELQEAFDRGMPSSAAAMASDCGPPANVSDDDFHQLSADLPSPKMHTRMAYLHTSHRSFRLRVALNKAVNDPTTALTYNRVLAYDAEVTKELEQLPKDIPRVAALQLNVQLRQFLLPLHVPFARRTTTNPRYAYSRMACVNAASAILQLHADLETPSANIMREDVFRAALTLCHNIVLWKALSGEPFMNQLGGLFLQQVEKAIELIEEKIIYVGQHWGQIWFAVAGQGILRTAVAPQFIESHMQDITSRLAKLFYKVLAAQEVDVNRGRNAPAVFDSEVPHSEDGPPWPWNGVFG</sequence>
<keyword evidence="10" id="KW-1185">Reference proteome</keyword>
<evidence type="ECO:0000256" key="5">
    <source>
        <dbReference type="ARBA" id="ARBA00023163"/>
    </source>
</evidence>
<dbReference type="AlphaFoldDB" id="A0A6G1HQH1"/>
<dbReference type="SUPFAM" id="SSF57701">
    <property type="entry name" value="Zn2/Cys6 DNA-binding domain"/>
    <property type="match status" value="1"/>
</dbReference>
<dbReference type="GO" id="GO:0008270">
    <property type="term" value="F:zinc ion binding"/>
    <property type="evidence" value="ECO:0007669"/>
    <property type="project" value="InterPro"/>
</dbReference>
<keyword evidence="4" id="KW-0238">DNA-binding</keyword>
<dbReference type="CDD" id="cd12148">
    <property type="entry name" value="fungal_TF_MHR"/>
    <property type="match status" value="1"/>
</dbReference>
<keyword evidence="7" id="KW-0175">Coiled coil</keyword>
<feature type="domain" description="Zn(2)-C6 fungal-type" evidence="8">
    <location>
        <begin position="22"/>
        <end position="54"/>
    </location>
</feature>
<gene>
    <name evidence="9" type="ORF">EJ06DRAFT_558618</name>
</gene>
<accession>A0A6G1HQH1</accession>
<dbReference type="OrthoDB" id="4236860at2759"/>
<dbReference type="GO" id="GO:0005634">
    <property type="term" value="C:nucleus"/>
    <property type="evidence" value="ECO:0007669"/>
    <property type="project" value="TreeGrafter"/>
</dbReference>
<dbReference type="PROSITE" id="PS00463">
    <property type="entry name" value="ZN2_CY6_FUNGAL_1"/>
    <property type="match status" value="1"/>
</dbReference>
<dbReference type="InterPro" id="IPR051430">
    <property type="entry name" value="Fungal_TF_Env_Response"/>
</dbReference>
<dbReference type="InterPro" id="IPR001138">
    <property type="entry name" value="Zn2Cys6_DnaBD"/>
</dbReference>
<dbReference type="PROSITE" id="PS50048">
    <property type="entry name" value="ZN2_CY6_FUNGAL_2"/>
    <property type="match status" value="1"/>
</dbReference>
<evidence type="ECO:0000313" key="10">
    <source>
        <dbReference type="Proteomes" id="UP000799640"/>
    </source>
</evidence>
<feature type="coiled-coil region" evidence="7">
    <location>
        <begin position="80"/>
        <end position="107"/>
    </location>
</feature>
<dbReference type="Gene3D" id="4.10.240.10">
    <property type="entry name" value="Zn(2)-C6 fungal-type DNA-binding domain"/>
    <property type="match status" value="1"/>
</dbReference>
<dbReference type="GO" id="GO:0001228">
    <property type="term" value="F:DNA-binding transcription activator activity, RNA polymerase II-specific"/>
    <property type="evidence" value="ECO:0007669"/>
    <property type="project" value="TreeGrafter"/>
</dbReference>
<keyword evidence="2" id="KW-0862">Zinc</keyword>
<dbReference type="Pfam" id="PF00172">
    <property type="entry name" value="Zn_clus"/>
    <property type="match status" value="1"/>
</dbReference>
<proteinExistence type="predicted"/>
<dbReference type="EMBL" id="ML996701">
    <property type="protein sequence ID" value="KAF2398242.1"/>
    <property type="molecule type" value="Genomic_DNA"/>
</dbReference>
<dbReference type="PANTHER" id="PTHR31944:SF131">
    <property type="entry name" value="HEME-RESPONSIVE ZINC FINGER TRANSCRIPTION FACTOR HAP1"/>
    <property type="match status" value="1"/>
</dbReference>
<evidence type="ECO:0000256" key="6">
    <source>
        <dbReference type="ARBA" id="ARBA00023242"/>
    </source>
</evidence>
<evidence type="ECO:0000256" key="7">
    <source>
        <dbReference type="SAM" id="Coils"/>
    </source>
</evidence>
<dbReference type="Proteomes" id="UP000799640">
    <property type="component" value="Unassembled WGS sequence"/>
</dbReference>
<evidence type="ECO:0000313" key="9">
    <source>
        <dbReference type="EMBL" id="KAF2398242.1"/>
    </source>
</evidence>
<dbReference type="PANTHER" id="PTHR31944">
    <property type="entry name" value="HEME-RESPONSIVE ZINC FINGER TRANSCRIPTION FACTOR HAP1"/>
    <property type="match status" value="1"/>
</dbReference>
<keyword evidence="1" id="KW-0479">Metal-binding</keyword>
<name>A0A6G1HQH1_9PEZI</name>
<organism evidence="9 10">
    <name type="scientific">Trichodelitschia bisporula</name>
    <dbReference type="NCBI Taxonomy" id="703511"/>
    <lineage>
        <taxon>Eukaryota</taxon>
        <taxon>Fungi</taxon>
        <taxon>Dikarya</taxon>
        <taxon>Ascomycota</taxon>
        <taxon>Pezizomycotina</taxon>
        <taxon>Dothideomycetes</taxon>
        <taxon>Dothideomycetes incertae sedis</taxon>
        <taxon>Phaeotrichales</taxon>
        <taxon>Phaeotrichaceae</taxon>
        <taxon>Trichodelitschia</taxon>
    </lineage>
</organism>